<dbReference type="AlphaFoldDB" id="A0A9Q1CUD1"/>
<keyword evidence="1" id="KW-0479">Metal-binding</keyword>
<evidence type="ECO:0000256" key="2">
    <source>
        <dbReference type="SAM" id="Coils"/>
    </source>
</evidence>
<evidence type="ECO:0000259" key="4">
    <source>
        <dbReference type="PROSITE" id="PS50168"/>
    </source>
</evidence>
<dbReference type="SUPFAM" id="SSF57845">
    <property type="entry name" value="B-box zinc-binding domain"/>
    <property type="match status" value="1"/>
</dbReference>
<dbReference type="OrthoDB" id="100767at2759"/>
<feature type="coiled-coil region" evidence="2">
    <location>
        <begin position="142"/>
        <end position="169"/>
    </location>
</feature>
<dbReference type="InterPro" id="IPR011029">
    <property type="entry name" value="DEATH-like_dom_sf"/>
</dbReference>
<dbReference type="CDD" id="cd00045">
    <property type="entry name" value="DED"/>
    <property type="match status" value="1"/>
</dbReference>
<keyword evidence="2" id="KW-0175">Coiled coil</keyword>
<feature type="domain" description="DED" evidence="4">
    <location>
        <begin position="7"/>
        <end position="84"/>
    </location>
</feature>
<dbReference type="SMART" id="SM00031">
    <property type="entry name" value="DED"/>
    <property type="match status" value="1"/>
</dbReference>
<evidence type="ECO:0000259" key="3">
    <source>
        <dbReference type="PROSITE" id="PS50119"/>
    </source>
</evidence>
<dbReference type="Pfam" id="PF00643">
    <property type="entry name" value="zf-B_box"/>
    <property type="match status" value="1"/>
</dbReference>
<dbReference type="PANTHER" id="PTHR25462">
    <property type="entry name" value="BONUS, ISOFORM C-RELATED"/>
    <property type="match status" value="1"/>
</dbReference>
<dbReference type="Gene3D" id="3.30.160.60">
    <property type="entry name" value="Classic Zinc Finger"/>
    <property type="match status" value="1"/>
</dbReference>
<feature type="domain" description="B box-type" evidence="3">
    <location>
        <begin position="95"/>
        <end position="138"/>
    </location>
</feature>
<comment type="caution">
    <text evidence="5">The sequence shown here is derived from an EMBL/GenBank/DDBJ whole genome shotgun (WGS) entry which is preliminary data.</text>
</comment>
<dbReference type="PANTHER" id="PTHR25462:SF296">
    <property type="entry name" value="MEIOTIC P26, ISOFORM F"/>
    <property type="match status" value="1"/>
</dbReference>
<dbReference type="InterPro" id="IPR000315">
    <property type="entry name" value="Znf_B-box"/>
</dbReference>
<dbReference type="PROSITE" id="PS00028">
    <property type="entry name" value="ZINC_FINGER_C2H2_1"/>
    <property type="match status" value="1"/>
</dbReference>
<dbReference type="InterPro" id="IPR047153">
    <property type="entry name" value="TRIM45/56/19-like"/>
</dbReference>
<keyword evidence="6" id="KW-1185">Reference proteome</keyword>
<reference evidence="5" key="1">
    <citation type="submission" date="2021-10" db="EMBL/GenBank/DDBJ databases">
        <title>Tropical sea cucumber genome reveals ecological adaptation and Cuvierian tubules defense mechanism.</title>
        <authorList>
            <person name="Chen T."/>
        </authorList>
    </citation>
    <scope>NUCLEOTIDE SEQUENCE</scope>
    <source>
        <strain evidence="5">Nanhai2018</strain>
        <tissue evidence="5">Muscle</tissue>
    </source>
</reference>
<sequence>MTALSTKFRVMLLRVGECLTENDVQNLAFLCEGIKPARRELLRNSRELFVELQGRDLLNEHNVSVLSSWLEELNLLDALRPLREYSEKNLQRTSELEERCIEHEDLVLKYFCVTCDSKVCSDCALNLHDKGSHDVIKLGDIRNEVSRRSIELEGEIEEMSKRNEALQENWQEKKIFVSNCREKVRKEIQRDIILIQEKAEKNKLSLLKMLDEKEISDFKGLMKEREDIEHLIWKVNNVKKEIHETSSDNLGKLRKLTEAKRKCTDMKEQQEQQERVAKKKRVDLLYKKQPNDGKCGILTLCSLVGGVILREDQVVHVFDERRESVGVLLICIDPRDPSKEYWRHLITVADSLSPVVMSWLDLFCNGKLQFVFAVGRTIFNVLPHWTGSMYNSVESVSSVFIDDLDEASWITSISPISKQGTRETFTFSVSNSSILREYHVSGEALRKIDAKDYASSIIGVANKDNIYAIISRGIDNVILITAESTVKQSGFLRASSSLTGCVHPVCVIWTGASWLVMFVNNGEGKEWKVVSCGERGNLLKVCCEGTSSSDMDIPVSVTRQRQTGFVTFADNTIKSFEH</sequence>
<proteinExistence type="predicted"/>
<gene>
    <name evidence="5" type="ORF">HOLleu_04256</name>
</gene>
<dbReference type="GO" id="GO:0008270">
    <property type="term" value="F:zinc ion binding"/>
    <property type="evidence" value="ECO:0007669"/>
    <property type="project" value="UniProtKB-KW"/>
</dbReference>
<dbReference type="SUPFAM" id="SSF47986">
    <property type="entry name" value="DEATH domain"/>
    <property type="match status" value="1"/>
</dbReference>
<dbReference type="InterPro" id="IPR013087">
    <property type="entry name" value="Znf_C2H2_type"/>
</dbReference>
<keyword evidence="1" id="KW-0862">Zinc</keyword>
<evidence type="ECO:0000313" key="6">
    <source>
        <dbReference type="Proteomes" id="UP001152320"/>
    </source>
</evidence>
<evidence type="ECO:0008006" key="7">
    <source>
        <dbReference type="Google" id="ProtNLM"/>
    </source>
</evidence>
<keyword evidence="1" id="KW-0863">Zinc-finger</keyword>
<dbReference type="GO" id="GO:0042981">
    <property type="term" value="P:regulation of apoptotic process"/>
    <property type="evidence" value="ECO:0007669"/>
    <property type="project" value="InterPro"/>
</dbReference>
<dbReference type="PROSITE" id="PS50119">
    <property type="entry name" value="ZF_BBOX"/>
    <property type="match status" value="1"/>
</dbReference>
<dbReference type="EMBL" id="JAIZAY010000001">
    <property type="protein sequence ID" value="KAJ8050884.1"/>
    <property type="molecule type" value="Genomic_DNA"/>
</dbReference>
<organism evidence="5 6">
    <name type="scientific">Holothuria leucospilota</name>
    <name type="common">Black long sea cucumber</name>
    <name type="synonym">Mertensiothuria leucospilota</name>
    <dbReference type="NCBI Taxonomy" id="206669"/>
    <lineage>
        <taxon>Eukaryota</taxon>
        <taxon>Metazoa</taxon>
        <taxon>Echinodermata</taxon>
        <taxon>Eleutherozoa</taxon>
        <taxon>Echinozoa</taxon>
        <taxon>Holothuroidea</taxon>
        <taxon>Aspidochirotacea</taxon>
        <taxon>Aspidochirotida</taxon>
        <taxon>Holothuriidae</taxon>
        <taxon>Holothuria</taxon>
    </lineage>
</organism>
<dbReference type="Proteomes" id="UP001152320">
    <property type="component" value="Chromosome 1"/>
</dbReference>
<dbReference type="Pfam" id="PF01335">
    <property type="entry name" value="DED"/>
    <property type="match status" value="1"/>
</dbReference>
<name>A0A9Q1CUD1_HOLLE</name>
<accession>A0A9Q1CUD1</accession>
<evidence type="ECO:0000256" key="1">
    <source>
        <dbReference type="PROSITE-ProRule" id="PRU00024"/>
    </source>
</evidence>
<evidence type="ECO:0000313" key="5">
    <source>
        <dbReference type="EMBL" id="KAJ8050884.1"/>
    </source>
</evidence>
<dbReference type="Gene3D" id="1.10.533.10">
    <property type="entry name" value="Death Domain, Fas"/>
    <property type="match status" value="1"/>
</dbReference>
<dbReference type="PROSITE" id="PS50168">
    <property type="entry name" value="DED"/>
    <property type="match status" value="1"/>
</dbReference>
<dbReference type="InterPro" id="IPR001875">
    <property type="entry name" value="DED_dom"/>
</dbReference>
<protein>
    <recommendedName>
        <fullName evidence="7">B box-type domain-containing protein</fullName>
    </recommendedName>
</protein>